<dbReference type="GO" id="GO:0030246">
    <property type="term" value="F:carbohydrate binding"/>
    <property type="evidence" value="ECO:0007669"/>
    <property type="project" value="TreeGrafter"/>
</dbReference>
<reference evidence="5" key="1">
    <citation type="journal article" date="2013" name="Genome Announc.">
        <title>Draft Genome Sequence of the 2-Chloro-4-Nitrophenol-Degrading Bacterium Arthrobacter sp. Strain SJCon.</title>
        <authorList>
            <person name="Vikram S."/>
            <person name="Kumar S."/>
            <person name="Vaidya B."/>
            <person name="Pinnaka A.K."/>
            <person name="Raghava G.P."/>
        </authorList>
    </citation>
    <scope>NUCLEOTIDE SEQUENCE [LARGE SCALE GENOMIC DNA]</scope>
    <source>
        <strain evidence="5">SJCon</strain>
    </source>
</reference>
<dbReference type="EMBL" id="AOFD01000026">
    <property type="protein sequence ID" value="ELT44273.1"/>
    <property type="molecule type" value="Genomic_DNA"/>
</dbReference>
<dbReference type="SUPFAM" id="SSF53822">
    <property type="entry name" value="Periplasmic binding protein-like I"/>
    <property type="match status" value="1"/>
</dbReference>
<dbReference type="Gene3D" id="3.40.50.2300">
    <property type="match status" value="2"/>
</dbReference>
<dbReference type="Proteomes" id="UP000011189">
    <property type="component" value="Unassembled WGS sequence"/>
</dbReference>
<evidence type="ECO:0000256" key="2">
    <source>
        <dbReference type="ARBA" id="ARBA00022729"/>
    </source>
</evidence>
<organism evidence="4 5">
    <name type="scientific">Arthrobacter nitrophenolicus</name>
    <dbReference type="NCBI Taxonomy" id="683150"/>
    <lineage>
        <taxon>Bacteria</taxon>
        <taxon>Bacillati</taxon>
        <taxon>Actinomycetota</taxon>
        <taxon>Actinomycetes</taxon>
        <taxon>Micrococcales</taxon>
        <taxon>Micrococcaceae</taxon>
        <taxon>Arthrobacter</taxon>
    </lineage>
</organism>
<dbReference type="PROSITE" id="PS51257">
    <property type="entry name" value="PROKAR_LIPOPROTEIN"/>
    <property type="match status" value="1"/>
</dbReference>
<dbReference type="InterPro" id="IPR028082">
    <property type="entry name" value="Peripla_BP_I"/>
</dbReference>
<protein>
    <submittedName>
        <fullName evidence="4">Monosaccharide ABC transporter substrate-binding protein, CUT2 family</fullName>
    </submittedName>
</protein>
<evidence type="ECO:0000313" key="4">
    <source>
        <dbReference type="EMBL" id="ELT44273.1"/>
    </source>
</evidence>
<dbReference type="PANTHER" id="PTHR30036">
    <property type="entry name" value="D-XYLOSE-BINDING PERIPLASMIC PROTEIN"/>
    <property type="match status" value="1"/>
</dbReference>
<keyword evidence="5" id="KW-1185">Reference proteome</keyword>
<dbReference type="PATRIC" id="fig|683150.5.peg.2515"/>
<evidence type="ECO:0000313" key="5">
    <source>
        <dbReference type="Proteomes" id="UP000011189"/>
    </source>
</evidence>
<accession>L8TLV7</accession>
<feature type="domain" description="Periplasmic binding protein" evidence="3">
    <location>
        <begin position="45"/>
        <end position="317"/>
    </location>
</feature>
<dbReference type="Pfam" id="PF13407">
    <property type="entry name" value="Peripla_BP_4"/>
    <property type="match status" value="1"/>
</dbReference>
<keyword evidence="2" id="KW-0732">Signal</keyword>
<dbReference type="GO" id="GO:0030288">
    <property type="term" value="C:outer membrane-bounded periplasmic space"/>
    <property type="evidence" value="ECO:0007669"/>
    <property type="project" value="TreeGrafter"/>
</dbReference>
<evidence type="ECO:0000256" key="1">
    <source>
        <dbReference type="ARBA" id="ARBA00004196"/>
    </source>
</evidence>
<dbReference type="CDD" id="cd19994">
    <property type="entry name" value="PBP1_ChvE"/>
    <property type="match status" value="1"/>
</dbReference>
<dbReference type="AlphaFoldDB" id="L8TLV7"/>
<sequence>MFGKAGKAAAVAAIAALALTGCGRSETTTGGGTEGAGGFEQDSSIGVALPQKTSENWVLAEKLFNDGLSEAGFKPDVQFANGGVSEQQNQISAMVTKGAKVIIVGAIDGSQLGTQLKQAKDAGATIIAYDRLLLNTENVDYYVAYDNFKVGELQGQALLEGLKAKKPSGPYNIELFAGSPDDANAKVFFDGAMSVLKPKIDDGTLKVVSGQTSFEQAVTQGWKAENAQRRADTLLTGSYTSESLDGVLSPNDTLARAVLTSVKAAGKPLPVVTGQDSEVESVKSIMAGEQYSTINKDTRKLVEHAITMVKDLQAGKELEINDPNSYNNGVKTVPAYLLEPVIVTAENVKTAYVAIRFSNPSPSNSLRKSPVLLFGGPGFSYVAGDLALDSQHSRARELQGVVPHCLRGSERLVAVGIRRVPADVGGELPPGPVRGGGAG</sequence>
<evidence type="ECO:0000259" key="3">
    <source>
        <dbReference type="Pfam" id="PF13407"/>
    </source>
</evidence>
<dbReference type="PANTHER" id="PTHR30036:SF1">
    <property type="entry name" value="D-XYLOSE-BINDING PERIPLASMIC PROTEIN"/>
    <property type="match status" value="1"/>
</dbReference>
<dbReference type="InterPro" id="IPR050555">
    <property type="entry name" value="Bact_Solute-Bind_Prot2"/>
</dbReference>
<dbReference type="InterPro" id="IPR025997">
    <property type="entry name" value="SBP_2_dom"/>
</dbReference>
<comment type="subcellular location">
    <subcellularLocation>
        <location evidence="1">Cell envelope</location>
    </subcellularLocation>
</comment>
<proteinExistence type="predicted"/>
<name>L8TLV7_9MICC</name>
<comment type="caution">
    <text evidence="4">The sequence shown here is derived from an EMBL/GenBank/DDBJ whole genome shotgun (WGS) entry which is preliminary data.</text>
</comment>
<gene>
    <name evidence="4" type="ORF">G205_12732</name>
</gene>